<protein>
    <submittedName>
        <fullName evidence="1">Uncharacterized protein</fullName>
    </submittedName>
</protein>
<evidence type="ECO:0000313" key="2">
    <source>
        <dbReference type="Proteomes" id="UP000217065"/>
    </source>
</evidence>
<keyword evidence="2" id="KW-1185">Reference proteome</keyword>
<reference evidence="1 2" key="1">
    <citation type="submission" date="2017-07" db="EMBL/GenBank/DDBJ databases">
        <title>Tetzosporium hominis gen.nov. sp.nov.</title>
        <authorList>
            <person name="Tetz G."/>
            <person name="Tetz V."/>
        </authorList>
    </citation>
    <scope>NUCLEOTIDE SEQUENCE [LARGE SCALE GENOMIC DNA]</scope>
    <source>
        <strain evidence="1 2">VT-49</strain>
    </source>
</reference>
<proteinExistence type="predicted"/>
<dbReference type="RefSeq" id="WP_094943757.1">
    <property type="nucleotide sequence ID" value="NZ_NOKQ01000230.1"/>
</dbReference>
<name>A0A264W1K9_9BACL</name>
<accession>A0A264W1K9</accession>
<evidence type="ECO:0000313" key="1">
    <source>
        <dbReference type="EMBL" id="OZS77453.1"/>
    </source>
</evidence>
<dbReference type="EMBL" id="NOKQ01000230">
    <property type="protein sequence ID" value="OZS77453.1"/>
    <property type="molecule type" value="Genomic_DNA"/>
</dbReference>
<dbReference type="AlphaFoldDB" id="A0A264W1K9"/>
<sequence length="136" mass="16282">MSEKQKLYMRKKKREIVDQIERLFPDFEIYEDRMDQSEAKKYEDGQPHRFIIYRFQGFEVTDEEKAKNINHLFFVDIYTENDEQSDEYALSAIIALTNIKAVRLRDSNKIIARHASSDRYVDVHSLEFLEMIPHGC</sequence>
<comment type="caution">
    <text evidence="1">The sequence shown here is derived from an EMBL/GenBank/DDBJ whole genome shotgun (WGS) entry which is preliminary data.</text>
</comment>
<organism evidence="1 2">
    <name type="scientific">Tetzosporium hominis</name>
    <dbReference type="NCBI Taxonomy" id="2020506"/>
    <lineage>
        <taxon>Bacteria</taxon>
        <taxon>Bacillati</taxon>
        <taxon>Bacillota</taxon>
        <taxon>Bacilli</taxon>
        <taxon>Bacillales</taxon>
        <taxon>Caryophanaceae</taxon>
        <taxon>Tetzosporium</taxon>
    </lineage>
</organism>
<gene>
    <name evidence="1" type="ORF">CF394_11265</name>
</gene>
<dbReference type="Proteomes" id="UP000217065">
    <property type="component" value="Unassembled WGS sequence"/>
</dbReference>